<dbReference type="PROSITE" id="PS51257">
    <property type="entry name" value="PROKAR_LIPOPROTEIN"/>
    <property type="match status" value="1"/>
</dbReference>
<dbReference type="GO" id="GO:0015562">
    <property type="term" value="F:efflux transmembrane transporter activity"/>
    <property type="evidence" value="ECO:0007669"/>
    <property type="project" value="InterPro"/>
</dbReference>
<dbReference type="PANTHER" id="PTHR30203">
    <property type="entry name" value="OUTER MEMBRANE CATION EFFLUX PROTEIN"/>
    <property type="match status" value="1"/>
</dbReference>
<dbReference type="Gene3D" id="1.20.1600.10">
    <property type="entry name" value="Outer membrane efflux proteins (OEP)"/>
    <property type="match status" value="2"/>
</dbReference>
<name>A0A4Q1HI34_9BURK</name>
<evidence type="ECO:0000256" key="1">
    <source>
        <dbReference type="ARBA" id="ARBA00007613"/>
    </source>
</evidence>
<dbReference type="InterPro" id="IPR003423">
    <property type="entry name" value="OMP_efflux"/>
</dbReference>
<dbReference type="Pfam" id="PF02321">
    <property type="entry name" value="OEP"/>
    <property type="match status" value="2"/>
</dbReference>
<comment type="similarity">
    <text evidence="1">Belongs to the outer membrane factor (OMF) (TC 1.B.17) family.</text>
</comment>
<dbReference type="InterPro" id="IPR010131">
    <property type="entry name" value="MdtP/NodT-like"/>
</dbReference>
<keyword evidence="3" id="KW-1185">Reference proteome</keyword>
<comment type="caution">
    <text evidence="2">The sequence shown here is derived from an EMBL/GenBank/DDBJ whole genome shotgun (WGS) entry which is preliminary data.</text>
</comment>
<evidence type="ECO:0000313" key="2">
    <source>
        <dbReference type="EMBL" id="RXN87049.1"/>
    </source>
</evidence>
<organism evidence="2 3">
    <name type="scientific">Achromobacter aloeverae</name>
    <dbReference type="NCBI Taxonomy" id="1750518"/>
    <lineage>
        <taxon>Bacteria</taxon>
        <taxon>Pseudomonadati</taxon>
        <taxon>Pseudomonadota</taxon>
        <taxon>Betaproteobacteria</taxon>
        <taxon>Burkholderiales</taxon>
        <taxon>Alcaligenaceae</taxon>
        <taxon>Achromobacter</taxon>
    </lineage>
</organism>
<dbReference type="OrthoDB" id="9770517at2"/>
<dbReference type="Proteomes" id="UP000290849">
    <property type="component" value="Unassembled WGS sequence"/>
</dbReference>
<sequence>MRAMVVALIGASLLAGCMVGPDYIRPDTAMPGRYRADTASLARDRVPAEDLAQWWAGFHDPVLAGLVQRALGQNLDLAAAQARVAQARAAAGVASTAWLPQGAVDGSVTRERQSTVGALGTIASQSPGYDRNQTVRALGAGASWELDLAGGLRRRAEALRAQAEAAEAASMGVRISVVAETADAYFLLRGAQDALALLQSQVDADARYVAVMEDRMRQGVAVDRERDDALARRRQDEALLPALRAQVEKQGNRLDVLVGDHAGTDAAGLRKPEIRALVALSTAKGPALGVADTEADTEADTDTGVTGRLAWTLPAMPGSLEPAALLRRRPDVMAAERHLAAATAGIGVALAQYYPDVSLAGLLGYERLGNGNLFSSQAFQPSVLAGLHGRLFDFGRVDAEVRQARGARAEALAAYRQVVLRAGEDVEDALVTLAQVDAQAGALRAAADADDRAEQSARRAYGQGTASLAEILLRRREQLQARRAWVLAEVDRARATVDAYRSLGGGWDPGVASGEGALADGG</sequence>
<reference evidence="2 3" key="1">
    <citation type="journal article" date="2017" name="Int. J. Syst. Evol. Microbiol.">
        <title>Achromobacter aloeverae sp. nov., isolated from the root of Aloe vera (L.) Burm.f.</title>
        <authorList>
            <person name="Kuncharoen N."/>
            <person name="Muramatsu Y."/>
            <person name="Shibata C."/>
            <person name="Kamakura Y."/>
            <person name="Nakagawa Y."/>
            <person name="Tanasupawat S."/>
        </authorList>
    </citation>
    <scope>NUCLEOTIDE SEQUENCE [LARGE SCALE GENOMIC DNA]</scope>
    <source>
        <strain evidence="2 3">AVA-1</strain>
    </source>
</reference>
<dbReference type="PANTHER" id="PTHR30203:SF25">
    <property type="entry name" value="OUTER MEMBRANE PROTEIN-RELATED"/>
    <property type="match status" value="1"/>
</dbReference>
<dbReference type="SUPFAM" id="SSF56954">
    <property type="entry name" value="Outer membrane efflux proteins (OEP)"/>
    <property type="match status" value="1"/>
</dbReference>
<gene>
    <name evidence="2" type="ORF">C7R54_18790</name>
</gene>
<dbReference type="EMBL" id="PYAL01000005">
    <property type="protein sequence ID" value="RXN87049.1"/>
    <property type="molecule type" value="Genomic_DNA"/>
</dbReference>
<proteinExistence type="inferred from homology"/>
<protein>
    <submittedName>
        <fullName evidence="2">RND transporter</fullName>
    </submittedName>
</protein>
<accession>A0A4Q1HI34</accession>
<evidence type="ECO:0000313" key="3">
    <source>
        <dbReference type="Proteomes" id="UP000290849"/>
    </source>
</evidence>
<dbReference type="Gene3D" id="2.20.200.10">
    <property type="entry name" value="Outer membrane efflux proteins (OEP)"/>
    <property type="match status" value="2"/>
</dbReference>
<dbReference type="AlphaFoldDB" id="A0A4Q1HI34"/>